<keyword evidence="6" id="KW-0539">Nucleus</keyword>
<reference evidence="9" key="1">
    <citation type="submission" date="2023-02" db="EMBL/GenBank/DDBJ databases">
        <title>Genome of toxic invasive species Heracleum sosnowskyi carries increased number of genes despite the absence of recent whole-genome duplications.</title>
        <authorList>
            <person name="Schelkunov M."/>
            <person name="Shtratnikova V."/>
            <person name="Makarenko M."/>
            <person name="Klepikova A."/>
            <person name="Omelchenko D."/>
            <person name="Novikova G."/>
            <person name="Obukhova E."/>
            <person name="Bogdanov V."/>
            <person name="Penin A."/>
            <person name="Logacheva M."/>
        </authorList>
    </citation>
    <scope>NUCLEOTIDE SEQUENCE</scope>
    <source>
        <strain evidence="9">Hsosn_3</strain>
        <tissue evidence="9">Leaf</tissue>
    </source>
</reference>
<dbReference type="PANTHER" id="PTHR31190">
    <property type="entry name" value="DNA-BINDING DOMAIN"/>
    <property type="match status" value="1"/>
</dbReference>
<dbReference type="AlphaFoldDB" id="A0AAD8J107"/>
<dbReference type="Pfam" id="PF00847">
    <property type="entry name" value="AP2"/>
    <property type="match status" value="1"/>
</dbReference>
<dbReference type="GO" id="GO:0003700">
    <property type="term" value="F:DNA-binding transcription factor activity"/>
    <property type="evidence" value="ECO:0007669"/>
    <property type="project" value="InterPro"/>
</dbReference>
<reference evidence="9" key="2">
    <citation type="submission" date="2023-05" db="EMBL/GenBank/DDBJ databases">
        <authorList>
            <person name="Schelkunov M.I."/>
        </authorList>
    </citation>
    <scope>NUCLEOTIDE SEQUENCE</scope>
    <source>
        <strain evidence="9">Hsosn_3</strain>
        <tissue evidence="9">Leaf</tissue>
    </source>
</reference>
<name>A0AAD8J107_9APIA</name>
<dbReference type="GO" id="GO:0005634">
    <property type="term" value="C:nucleus"/>
    <property type="evidence" value="ECO:0007669"/>
    <property type="project" value="UniProtKB-SubCell"/>
</dbReference>
<evidence type="ECO:0000256" key="5">
    <source>
        <dbReference type="ARBA" id="ARBA00023163"/>
    </source>
</evidence>
<evidence type="ECO:0000256" key="2">
    <source>
        <dbReference type="ARBA" id="ARBA00022821"/>
    </source>
</evidence>
<keyword evidence="5" id="KW-0804">Transcription</keyword>
<dbReference type="InterPro" id="IPR001471">
    <property type="entry name" value="AP2/ERF_dom"/>
</dbReference>
<dbReference type="Gene3D" id="3.30.730.10">
    <property type="entry name" value="AP2/ERF domain"/>
    <property type="match status" value="1"/>
</dbReference>
<evidence type="ECO:0000256" key="7">
    <source>
        <dbReference type="SAM" id="MobiDB-lite"/>
    </source>
</evidence>
<dbReference type="SMART" id="SM00380">
    <property type="entry name" value="AP2"/>
    <property type="match status" value="1"/>
</dbReference>
<keyword evidence="4" id="KW-0238">DNA-binding</keyword>
<comment type="caution">
    <text evidence="9">The sequence shown here is derived from an EMBL/GenBank/DDBJ whole genome shotgun (WGS) entry which is preliminary data.</text>
</comment>
<sequence>MNQELFMESDLSFLLQSIEHQLLDDSELSNSFPLVNPWESTTEPILNNFFYMENTVEHSFNMEYTPQLEVISEHKEKEKVVLPMTQPPQERSRYRGIRRRPWGKFAAEIRSPAKKGKRVWLGTYETPEDAALAYDRAAFKIHGSAAKLNFPHLIGKNIPEPIKVTPRQRSSATSSCSSSSSSSNSGSNKKSAKAIN</sequence>
<feature type="domain" description="AP2/ERF" evidence="8">
    <location>
        <begin position="93"/>
        <end position="151"/>
    </location>
</feature>
<evidence type="ECO:0000256" key="4">
    <source>
        <dbReference type="ARBA" id="ARBA00023125"/>
    </source>
</evidence>
<dbReference type="PRINTS" id="PR00367">
    <property type="entry name" value="ETHRSPELEMNT"/>
</dbReference>
<gene>
    <name evidence="9" type="ORF">POM88_013013</name>
</gene>
<dbReference type="InterPro" id="IPR016177">
    <property type="entry name" value="DNA-bd_dom_sf"/>
</dbReference>
<feature type="region of interest" description="Disordered" evidence="7">
    <location>
        <begin position="157"/>
        <end position="196"/>
    </location>
</feature>
<dbReference type="GO" id="GO:0006952">
    <property type="term" value="P:defense response"/>
    <property type="evidence" value="ECO:0007669"/>
    <property type="project" value="UniProtKB-KW"/>
</dbReference>
<proteinExistence type="predicted"/>
<dbReference type="PROSITE" id="PS51032">
    <property type="entry name" value="AP2_ERF"/>
    <property type="match status" value="1"/>
</dbReference>
<organism evidence="9 10">
    <name type="scientific">Heracleum sosnowskyi</name>
    <dbReference type="NCBI Taxonomy" id="360622"/>
    <lineage>
        <taxon>Eukaryota</taxon>
        <taxon>Viridiplantae</taxon>
        <taxon>Streptophyta</taxon>
        <taxon>Embryophyta</taxon>
        <taxon>Tracheophyta</taxon>
        <taxon>Spermatophyta</taxon>
        <taxon>Magnoliopsida</taxon>
        <taxon>eudicotyledons</taxon>
        <taxon>Gunneridae</taxon>
        <taxon>Pentapetalae</taxon>
        <taxon>asterids</taxon>
        <taxon>campanulids</taxon>
        <taxon>Apiales</taxon>
        <taxon>Apiaceae</taxon>
        <taxon>Apioideae</taxon>
        <taxon>apioid superclade</taxon>
        <taxon>Tordylieae</taxon>
        <taxon>Tordyliinae</taxon>
        <taxon>Heracleum</taxon>
    </lineage>
</organism>
<comment type="subcellular location">
    <subcellularLocation>
        <location evidence="1">Nucleus</location>
    </subcellularLocation>
</comment>
<dbReference type="Proteomes" id="UP001237642">
    <property type="component" value="Unassembled WGS sequence"/>
</dbReference>
<dbReference type="CDD" id="cd00018">
    <property type="entry name" value="AP2"/>
    <property type="match status" value="1"/>
</dbReference>
<protein>
    <submittedName>
        <fullName evidence="9">Ethylene-responsive transcription factor 13</fullName>
    </submittedName>
</protein>
<feature type="compositionally biased region" description="Low complexity" evidence="7">
    <location>
        <begin position="170"/>
        <end position="196"/>
    </location>
</feature>
<evidence type="ECO:0000256" key="6">
    <source>
        <dbReference type="ARBA" id="ARBA00023242"/>
    </source>
</evidence>
<dbReference type="GO" id="GO:0009873">
    <property type="term" value="P:ethylene-activated signaling pathway"/>
    <property type="evidence" value="ECO:0007669"/>
    <property type="project" value="InterPro"/>
</dbReference>
<dbReference type="InterPro" id="IPR044808">
    <property type="entry name" value="ERF_plant"/>
</dbReference>
<dbReference type="SUPFAM" id="SSF54171">
    <property type="entry name" value="DNA-binding domain"/>
    <property type="match status" value="1"/>
</dbReference>
<evidence type="ECO:0000313" key="10">
    <source>
        <dbReference type="Proteomes" id="UP001237642"/>
    </source>
</evidence>
<evidence type="ECO:0000259" key="8">
    <source>
        <dbReference type="PROSITE" id="PS51032"/>
    </source>
</evidence>
<dbReference type="PANTHER" id="PTHR31190:SF407">
    <property type="entry name" value="ETHYLENE-RESPONSIVE TRANSCRIPTION FACTOR 13-LIKE"/>
    <property type="match status" value="1"/>
</dbReference>
<dbReference type="FunFam" id="3.30.730.10:FF:000001">
    <property type="entry name" value="Ethylene-responsive transcription factor 2"/>
    <property type="match status" value="1"/>
</dbReference>
<keyword evidence="2" id="KW-0611">Plant defense</keyword>
<keyword evidence="3" id="KW-0805">Transcription regulation</keyword>
<evidence type="ECO:0000256" key="3">
    <source>
        <dbReference type="ARBA" id="ARBA00023015"/>
    </source>
</evidence>
<evidence type="ECO:0000256" key="1">
    <source>
        <dbReference type="ARBA" id="ARBA00004123"/>
    </source>
</evidence>
<dbReference type="EMBL" id="JAUIZM010000003">
    <property type="protein sequence ID" value="KAK1393957.1"/>
    <property type="molecule type" value="Genomic_DNA"/>
</dbReference>
<keyword evidence="10" id="KW-1185">Reference proteome</keyword>
<evidence type="ECO:0000313" key="9">
    <source>
        <dbReference type="EMBL" id="KAK1393957.1"/>
    </source>
</evidence>
<dbReference type="GO" id="GO:0003677">
    <property type="term" value="F:DNA binding"/>
    <property type="evidence" value="ECO:0007669"/>
    <property type="project" value="UniProtKB-KW"/>
</dbReference>
<dbReference type="InterPro" id="IPR036955">
    <property type="entry name" value="AP2/ERF_dom_sf"/>
</dbReference>
<accession>A0AAD8J107</accession>